<dbReference type="Proteomes" id="UP000006377">
    <property type="component" value="Chromosome"/>
</dbReference>
<proteinExistence type="predicted"/>
<sequence length="418" mass="42568">MSNIGRLTSFPLGGDIAWQLSAPPQWRRFAPSMREAVLLPEPVAWSADFATGAYLRAGHAASPGDMFVCVRSSPALMQGEDGLHVFAADEAPVLPGIGLDVWGQFQNRCTNHNANPAGLVNISKGGAAAVLSVVDDAAALAEAGLSGVCSSGKVYKLDNSAGSGVAWAWAAGQFASATPHTPSLYYRGSACQLGFAQSGGASVSGARTDLPASAAYVAAEGPAYAPSSSSRWWALYAGPGATVHFVLNQLVESSFAVPPIVTGGAAATRFASDIVIPAFDVLAPAFALGEGFRGRDIIDLVRLSDPSPRTIWSRGTDDGNCITLAIGTGNKLRLSVRNGGADDLVLETAEAFAAPGRKVIDYVCANGAWSLEATGVAGGAHGGSCVLPALAAARIGSAFGGGACLNGAVEFSSIERIS</sequence>
<reference evidence="1 2" key="1">
    <citation type="journal article" date="2011" name="Stand. Genomic Sci.">
        <title>Complete genome sequence of Parvibaculum lavamentivorans type strain (DS-1(T)).</title>
        <authorList>
            <person name="Schleheck D."/>
            <person name="Weiss M."/>
            <person name="Pitluck S."/>
            <person name="Bruce D."/>
            <person name="Land M.L."/>
            <person name="Han S."/>
            <person name="Saunders E."/>
            <person name="Tapia R."/>
            <person name="Detter C."/>
            <person name="Brettin T."/>
            <person name="Han J."/>
            <person name="Woyke T."/>
            <person name="Goodwin L."/>
            <person name="Pennacchio L."/>
            <person name="Nolan M."/>
            <person name="Cook A.M."/>
            <person name="Kjelleberg S."/>
            <person name="Thomas T."/>
        </authorList>
    </citation>
    <scope>NUCLEOTIDE SEQUENCE [LARGE SCALE GENOMIC DNA]</scope>
    <source>
        <strain evidence="2">DS-1 / DSM 13023 / NCIMB 13966</strain>
    </source>
</reference>
<organism evidence="1 2">
    <name type="scientific">Parvibaculum lavamentivorans (strain DS-1 / DSM 13023 / NCIMB 13966)</name>
    <dbReference type="NCBI Taxonomy" id="402881"/>
    <lineage>
        <taxon>Bacteria</taxon>
        <taxon>Pseudomonadati</taxon>
        <taxon>Pseudomonadota</taxon>
        <taxon>Alphaproteobacteria</taxon>
        <taxon>Hyphomicrobiales</taxon>
        <taxon>Parvibaculaceae</taxon>
        <taxon>Parvibaculum</taxon>
    </lineage>
</organism>
<dbReference type="EMBL" id="CP000774">
    <property type="protein sequence ID" value="ABS63559.1"/>
    <property type="molecule type" value="Genomic_DNA"/>
</dbReference>
<keyword evidence="2" id="KW-1185">Reference proteome</keyword>
<dbReference type="RefSeq" id="WP_012110855.1">
    <property type="nucleotide sequence ID" value="NC_009719.1"/>
</dbReference>
<gene>
    <name evidence="1" type="ordered locus">Plav_1944</name>
</gene>
<protein>
    <submittedName>
        <fullName evidence="1">Uncharacterized protein</fullName>
    </submittedName>
</protein>
<dbReference type="STRING" id="402881.Plav_1944"/>
<dbReference type="HOGENOM" id="CLU_656960_0_0_5"/>
<evidence type="ECO:0000313" key="1">
    <source>
        <dbReference type="EMBL" id="ABS63559.1"/>
    </source>
</evidence>
<evidence type="ECO:0000313" key="2">
    <source>
        <dbReference type="Proteomes" id="UP000006377"/>
    </source>
</evidence>
<dbReference type="KEGG" id="pla:Plav_1944"/>
<name>A7HUH6_PARL1</name>
<dbReference type="AlphaFoldDB" id="A7HUH6"/>
<accession>A7HUH6</accession>